<comment type="subcellular location">
    <subcellularLocation>
        <location evidence="1">Cell membrane</location>
        <topology evidence="1">Single-pass type I membrane protein</topology>
    </subcellularLocation>
</comment>
<keyword evidence="3 15" id="KW-0812">Transmembrane</keyword>
<dbReference type="CTD" id="925"/>
<dbReference type="RefSeq" id="XP_015743448.1">
    <property type="nucleotide sequence ID" value="XM_015887962.2"/>
</dbReference>
<keyword evidence="7" id="KW-1064">Adaptive immunity</keyword>
<feature type="compositionally biased region" description="Polar residues" evidence="14">
    <location>
        <begin position="216"/>
        <end position="231"/>
    </location>
</feature>
<protein>
    <submittedName>
        <fullName evidence="19">T-cell surface glycoprotein CD8 alpha chain isoform X1</fullName>
    </submittedName>
</protein>
<dbReference type="OMA" id="KCKCIRP"/>
<evidence type="ECO:0000256" key="3">
    <source>
        <dbReference type="ARBA" id="ARBA00022692"/>
    </source>
</evidence>
<evidence type="ECO:0000256" key="16">
    <source>
        <dbReference type="SAM" id="SignalP"/>
    </source>
</evidence>
<dbReference type="GO" id="GO:0045065">
    <property type="term" value="P:cytotoxic T cell differentiation"/>
    <property type="evidence" value="ECO:0007669"/>
    <property type="project" value="TreeGrafter"/>
</dbReference>
<proteinExistence type="predicted"/>
<evidence type="ECO:0000259" key="17">
    <source>
        <dbReference type="Pfam" id="PF07686"/>
    </source>
</evidence>
<dbReference type="InterPro" id="IPR013106">
    <property type="entry name" value="Ig_V-set"/>
</dbReference>
<feature type="region of interest" description="Disordered" evidence="14">
    <location>
        <begin position="211"/>
        <end position="231"/>
    </location>
</feature>
<reference evidence="19" key="1">
    <citation type="submission" date="2025-08" db="UniProtKB">
        <authorList>
            <consortium name="RefSeq"/>
        </authorList>
    </citation>
    <scope>IDENTIFICATION</scope>
    <source>
        <tissue evidence="19">Liver</tissue>
    </source>
</reference>
<evidence type="ECO:0000256" key="8">
    <source>
        <dbReference type="ARBA" id="ARBA00023136"/>
    </source>
</evidence>
<keyword evidence="6 15" id="KW-1133">Transmembrane helix</keyword>
<keyword evidence="5" id="KW-0391">Immunity</keyword>
<evidence type="ECO:0000313" key="19">
    <source>
        <dbReference type="RefSeq" id="XP_015743448.1"/>
    </source>
</evidence>
<keyword evidence="2" id="KW-1003">Cell membrane</keyword>
<keyword evidence="10" id="KW-1015">Disulfide bond</keyword>
<evidence type="ECO:0000256" key="2">
    <source>
        <dbReference type="ARBA" id="ARBA00022475"/>
    </source>
</evidence>
<feature type="domain" description="Immunoglobulin V-set" evidence="17">
    <location>
        <begin position="38"/>
        <end position="128"/>
    </location>
</feature>
<dbReference type="Gene3D" id="2.60.40.10">
    <property type="entry name" value="Immunoglobulins"/>
    <property type="match status" value="1"/>
</dbReference>
<evidence type="ECO:0000256" key="10">
    <source>
        <dbReference type="ARBA" id="ARBA00023157"/>
    </source>
</evidence>
<dbReference type="OrthoDB" id="9906515at2759"/>
<keyword evidence="13" id="KW-0393">Immunoglobulin domain</keyword>
<dbReference type="Proteomes" id="UP000695026">
    <property type="component" value="Unplaced"/>
</dbReference>
<dbReference type="Pfam" id="PF07686">
    <property type="entry name" value="V-set"/>
    <property type="match status" value="1"/>
</dbReference>
<feature type="chain" id="PRO_5039918177" evidence="16">
    <location>
        <begin position="21"/>
        <end position="231"/>
    </location>
</feature>
<evidence type="ECO:0000256" key="9">
    <source>
        <dbReference type="ARBA" id="ARBA00023139"/>
    </source>
</evidence>
<evidence type="ECO:0000256" key="14">
    <source>
        <dbReference type="SAM" id="MobiDB-lite"/>
    </source>
</evidence>
<dbReference type="GeneID" id="103049153"/>
<keyword evidence="12" id="KW-0449">Lipoprotein</keyword>
<evidence type="ECO:0000256" key="4">
    <source>
        <dbReference type="ARBA" id="ARBA00022729"/>
    </source>
</evidence>
<accession>A0A9F3QST1</accession>
<dbReference type="SUPFAM" id="SSF48726">
    <property type="entry name" value="Immunoglobulin"/>
    <property type="match status" value="1"/>
</dbReference>
<dbReference type="KEGG" id="pbi:103049153"/>
<dbReference type="GO" id="GO:0002456">
    <property type="term" value="P:T cell mediated immunity"/>
    <property type="evidence" value="ECO:0007669"/>
    <property type="project" value="TreeGrafter"/>
</dbReference>
<dbReference type="InterPro" id="IPR013783">
    <property type="entry name" value="Ig-like_fold"/>
</dbReference>
<sequence length="231" mass="26043">MARILSVLWLLGQFLCCCRSQTDTIDIKMISNPPHAFGTKVEFKCESNYMDAGVFWVLQKSDGTHHFISHVTSRSKEVTGILTGYKSSKTGNYYQLTIASFQEKHEATYYCVRHRNQKLLFSSGTPVYLPVKTTTMRPTTPQQIVVTSKGLIREEAMKCPNSTIIAKTNPKIISCEFYIWVPLAGVSLLLLILVIIISVCCGPRRSKRKCKCKRPTNGTNGTHTKPFQNNK</sequence>
<name>A0A9F3QST1_PYTBI</name>
<dbReference type="PANTHER" id="PTHR10441">
    <property type="entry name" value="CD8 ALPHA CHAIN"/>
    <property type="match status" value="1"/>
</dbReference>
<dbReference type="InterPro" id="IPR036179">
    <property type="entry name" value="Ig-like_dom_sf"/>
</dbReference>
<organism evidence="18 19">
    <name type="scientific">Python bivittatus</name>
    <name type="common">Burmese python</name>
    <name type="synonym">Python molurus bivittatus</name>
    <dbReference type="NCBI Taxonomy" id="176946"/>
    <lineage>
        <taxon>Eukaryota</taxon>
        <taxon>Metazoa</taxon>
        <taxon>Chordata</taxon>
        <taxon>Craniata</taxon>
        <taxon>Vertebrata</taxon>
        <taxon>Euteleostomi</taxon>
        <taxon>Lepidosauria</taxon>
        <taxon>Squamata</taxon>
        <taxon>Bifurcata</taxon>
        <taxon>Unidentata</taxon>
        <taxon>Episquamata</taxon>
        <taxon>Toxicofera</taxon>
        <taxon>Serpentes</taxon>
        <taxon>Henophidia</taxon>
        <taxon>Pythonidae</taxon>
        <taxon>Python</taxon>
    </lineage>
</organism>
<dbReference type="GO" id="GO:0007166">
    <property type="term" value="P:cell surface receptor signaling pathway"/>
    <property type="evidence" value="ECO:0007669"/>
    <property type="project" value="TreeGrafter"/>
</dbReference>
<dbReference type="AlphaFoldDB" id="A0A9F3QST1"/>
<dbReference type="GO" id="GO:0009897">
    <property type="term" value="C:external side of plasma membrane"/>
    <property type="evidence" value="ECO:0007669"/>
    <property type="project" value="TreeGrafter"/>
</dbReference>
<evidence type="ECO:0000256" key="13">
    <source>
        <dbReference type="ARBA" id="ARBA00023319"/>
    </source>
</evidence>
<keyword evidence="9" id="KW-0564">Palmitate</keyword>
<evidence type="ECO:0000256" key="6">
    <source>
        <dbReference type="ARBA" id="ARBA00022989"/>
    </source>
</evidence>
<keyword evidence="11" id="KW-0325">Glycoprotein</keyword>
<dbReference type="PANTHER" id="PTHR10441:SF2">
    <property type="entry name" value="T-CELL SURFACE GLYCOPROTEIN CD8 ALPHA CHAIN"/>
    <property type="match status" value="1"/>
</dbReference>
<dbReference type="InterPro" id="IPR015468">
    <property type="entry name" value="CD8_asu"/>
</dbReference>
<evidence type="ECO:0000256" key="15">
    <source>
        <dbReference type="SAM" id="Phobius"/>
    </source>
</evidence>
<keyword evidence="4 16" id="KW-0732">Signal</keyword>
<keyword evidence="8 15" id="KW-0472">Membrane</keyword>
<evidence type="ECO:0000256" key="1">
    <source>
        <dbReference type="ARBA" id="ARBA00004251"/>
    </source>
</evidence>
<evidence type="ECO:0000256" key="12">
    <source>
        <dbReference type="ARBA" id="ARBA00023288"/>
    </source>
</evidence>
<evidence type="ECO:0000256" key="5">
    <source>
        <dbReference type="ARBA" id="ARBA00022859"/>
    </source>
</evidence>
<evidence type="ECO:0000256" key="11">
    <source>
        <dbReference type="ARBA" id="ARBA00023180"/>
    </source>
</evidence>
<gene>
    <name evidence="19" type="primary">CD8A</name>
</gene>
<feature type="transmembrane region" description="Helical" evidence="15">
    <location>
        <begin position="177"/>
        <end position="201"/>
    </location>
</feature>
<evidence type="ECO:0000256" key="7">
    <source>
        <dbReference type="ARBA" id="ARBA00023130"/>
    </source>
</evidence>
<keyword evidence="18" id="KW-1185">Reference proteome</keyword>
<feature type="signal peptide" evidence="16">
    <location>
        <begin position="1"/>
        <end position="20"/>
    </location>
</feature>
<evidence type="ECO:0000313" key="18">
    <source>
        <dbReference type="Proteomes" id="UP000695026"/>
    </source>
</evidence>